<keyword evidence="3" id="KW-1003">Cell membrane</keyword>
<feature type="transmembrane region" description="Helical" evidence="9">
    <location>
        <begin position="233"/>
        <end position="257"/>
    </location>
</feature>
<dbReference type="RefSeq" id="WP_061579573.1">
    <property type="nucleotide sequence ID" value="NZ_LQYS01000052.1"/>
</dbReference>
<name>A0A150LLA1_9BACL</name>
<keyword evidence="7 9" id="KW-0472">Membrane</keyword>
<feature type="transmembrane region" description="Helical" evidence="9">
    <location>
        <begin position="150"/>
        <end position="167"/>
    </location>
</feature>
<evidence type="ECO:0000256" key="8">
    <source>
        <dbReference type="ARBA" id="ARBA00037998"/>
    </source>
</evidence>
<evidence type="ECO:0000256" key="4">
    <source>
        <dbReference type="ARBA" id="ARBA00022692"/>
    </source>
</evidence>
<dbReference type="GO" id="GO:0022857">
    <property type="term" value="F:transmembrane transporter activity"/>
    <property type="evidence" value="ECO:0007669"/>
    <property type="project" value="InterPro"/>
</dbReference>
<dbReference type="eggNOG" id="COG0559">
    <property type="taxonomic scope" value="Bacteria"/>
</dbReference>
<dbReference type="InterPro" id="IPR001851">
    <property type="entry name" value="ABC_transp_permease"/>
</dbReference>
<keyword evidence="4 9" id="KW-0812">Transmembrane</keyword>
<dbReference type="GO" id="GO:0005886">
    <property type="term" value="C:plasma membrane"/>
    <property type="evidence" value="ECO:0007669"/>
    <property type="project" value="UniProtKB-SubCell"/>
</dbReference>
<evidence type="ECO:0000313" key="10">
    <source>
        <dbReference type="EMBL" id="KYD13133.1"/>
    </source>
</evidence>
<feature type="transmembrane region" description="Helical" evidence="9">
    <location>
        <begin position="12"/>
        <end position="35"/>
    </location>
</feature>
<reference evidence="10 11" key="1">
    <citation type="submission" date="2016-01" db="EMBL/GenBank/DDBJ databases">
        <title>Draft Genome Sequences of Seven Thermophilic Sporeformers Isolated from Foods.</title>
        <authorList>
            <person name="Berendsen E.M."/>
            <person name="Wells-Bennik M.H."/>
            <person name="Krawcyk A.O."/>
            <person name="De Jong A."/>
            <person name="Holsappel S."/>
            <person name="Eijlander R.T."/>
            <person name="Kuipers O.P."/>
        </authorList>
    </citation>
    <scope>NUCLEOTIDE SEQUENCE [LARGE SCALE GENOMIC DNA]</scope>
    <source>
        <strain evidence="10 11">B4119</strain>
    </source>
</reference>
<dbReference type="NCBIfam" id="TIGR03409">
    <property type="entry name" value="urea_trans_UrtB"/>
    <property type="match status" value="1"/>
</dbReference>
<feature type="transmembrane region" description="Helical" evidence="9">
    <location>
        <begin position="199"/>
        <end position="221"/>
    </location>
</feature>
<keyword evidence="2" id="KW-0813">Transport</keyword>
<comment type="subcellular location">
    <subcellularLocation>
        <location evidence="1">Cell membrane</location>
        <topology evidence="1">Multi-pass membrane protein</topology>
    </subcellularLocation>
</comment>
<comment type="similarity">
    <text evidence="8">Belongs to the binding-protein-dependent transport system permease family. LivHM subfamily.</text>
</comment>
<organism evidence="10 11">
    <name type="scientific">Saccharococcus caldoxylosilyticus</name>
    <dbReference type="NCBI Taxonomy" id="81408"/>
    <lineage>
        <taxon>Bacteria</taxon>
        <taxon>Bacillati</taxon>
        <taxon>Bacillota</taxon>
        <taxon>Bacilli</taxon>
        <taxon>Bacillales</taxon>
        <taxon>Anoxybacillaceae</taxon>
        <taxon>Saccharococcus</taxon>
    </lineage>
</organism>
<keyword evidence="6 9" id="KW-1133">Transmembrane helix</keyword>
<dbReference type="AlphaFoldDB" id="A0A150LLA1"/>
<dbReference type="Proteomes" id="UP000075455">
    <property type="component" value="Unassembled WGS sequence"/>
</dbReference>
<dbReference type="InterPro" id="IPR052157">
    <property type="entry name" value="BCAA_transport_permease"/>
</dbReference>
<evidence type="ECO:0000256" key="7">
    <source>
        <dbReference type="ARBA" id="ARBA00023136"/>
    </source>
</evidence>
<dbReference type="PATRIC" id="fig|81408.3.peg.3861"/>
<dbReference type="EMBL" id="LQYS01000052">
    <property type="protein sequence ID" value="KYD13133.1"/>
    <property type="molecule type" value="Genomic_DNA"/>
</dbReference>
<evidence type="ECO:0000313" key="11">
    <source>
        <dbReference type="Proteomes" id="UP000075455"/>
    </source>
</evidence>
<sequence length="299" mass="32161">MSAVITQIFNGFSLGSILLFVAIGLAITFGLMGVINMAHGELIMAGAYMTYVVQQIFAKYAPQSMGYYFFVAIPVAFFVSALLGWGLEKVLIRHLYHRPLDSLLATWGVSLILQQVARTIFGAPNVAVLPPQWLDGGIRVAGMVFPYKRLFILAFVILSIFALYVYLNKTPAGRRMRAVTLNRDMASCLGISTRKVDAYAFAIGSGFAGLAGCALTLLGPIGPTIGTYYIVDAFMVVILGGVGKLIGTVLGAFGIGLVSTLMEYSTSATMAKVIIFALIIAFLQWKPSGLVSVKTRSLE</sequence>
<accession>A0A150LLA1</accession>
<dbReference type="Pfam" id="PF02653">
    <property type="entry name" value="BPD_transp_2"/>
    <property type="match status" value="1"/>
</dbReference>
<dbReference type="GO" id="GO:0006865">
    <property type="term" value="P:amino acid transport"/>
    <property type="evidence" value="ECO:0007669"/>
    <property type="project" value="UniProtKB-KW"/>
</dbReference>
<dbReference type="CDD" id="cd06582">
    <property type="entry name" value="TM_PBP1_LivH_like"/>
    <property type="match status" value="1"/>
</dbReference>
<gene>
    <name evidence="10" type="ORF">B4119_1672</name>
</gene>
<evidence type="ECO:0000256" key="6">
    <source>
        <dbReference type="ARBA" id="ARBA00022989"/>
    </source>
</evidence>
<protein>
    <recommendedName>
        <fullName evidence="12">Urea ABC transporter, permease protein UrtB</fullName>
    </recommendedName>
</protein>
<feature type="transmembrane region" description="Helical" evidence="9">
    <location>
        <begin position="269"/>
        <end position="285"/>
    </location>
</feature>
<feature type="transmembrane region" description="Helical" evidence="9">
    <location>
        <begin position="99"/>
        <end position="117"/>
    </location>
</feature>
<evidence type="ECO:0008006" key="12">
    <source>
        <dbReference type="Google" id="ProtNLM"/>
    </source>
</evidence>
<evidence type="ECO:0000256" key="9">
    <source>
        <dbReference type="SAM" id="Phobius"/>
    </source>
</evidence>
<evidence type="ECO:0000256" key="5">
    <source>
        <dbReference type="ARBA" id="ARBA00022970"/>
    </source>
</evidence>
<keyword evidence="5" id="KW-0029">Amino-acid transport</keyword>
<evidence type="ECO:0000256" key="1">
    <source>
        <dbReference type="ARBA" id="ARBA00004651"/>
    </source>
</evidence>
<dbReference type="PANTHER" id="PTHR11795">
    <property type="entry name" value="BRANCHED-CHAIN AMINO ACID TRANSPORT SYSTEM PERMEASE PROTEIN LIVH"/>
    <property type="match status" value="1"/>
</dbReference>
<proteinExistence type="inferred from homology"/>
<dbReference type="STRING" id="81408.B4119_1672"/>
<dbReference type="PANTHER" id="PTHR11795:SF447">
    <property type="entry name" value="ABC TRANSPORTER PERMEASE PROTEIN"/>
    <property type="match status" value="1"/>
</dbReference>
<evidence type="ECO:0000256" key="2">
    <source>
        <dbReference type="ARBA" id="ARBA00022448"/>
    </source>
</evidence>
<feature type="transmembrane region" description="Helical" evidence="9">
    <location>
        <begin position="67"/>
        <end position="87"/>
    </location>
</feature>
<evidence type="ECO:0000256" key="3">
    <source>
        <dbReference type="ARBA" id="ARBA00022475"/>
    </source>
</evidence>
<comment type="caution">
    <text evidence="10">The sequence shown here is derived from an EMBL/GenBank/DDBJ whole genome shotgun (WGS) entry which is preliminary data.</text>
</comment>
<dbReference type="InterPro" id="IPR017779">
    <property type="entry name" value="ABC_UrtB_bac"/>
</dbReference>